<dbReference type="PRINTS" id="PR01434">
    <property type="entry name" value="NADHDHGNASE5"/>
</dbReference>
<evidence type="ECO:0000256" key="4">
    <source>
        <dbReference type="ARBA" id="ARBA00022475"/>
    </source>
</evidence>
<reference evidence="15" key="2">
    <citation type="submission" date="2020-09" db="EMBL/GenBank/DDBJ databases">
        <authorList>
            <person name="Sun Q."/>
            <person name="Zhou Y."/>
        </authorList>
    </citation>
    <scope>NUCLEOTIDE SEQUENCE</scope>
    <source>
        <strain evidence="15">CGMCC 4.5737</strain>
    </source>
</reference>
<protein>
    <submittedName>
        <fullName evidence="15">Uncharacterized protein</fullName>
    </submittedName>
</protein>
<dbReference type="Pfam" id="PF13244">
    <property type="entry name" value="MbhD"/>
    <property type="match status" value="1"/>
</dbReference>
<keyword evidence="7" id="KW-0406">Ion transport</keyword>
<dbReference type="Pfam" id="PF20501">
    <property type="entry name" value="MbhE"/>
    <property type="match status" value="1"/>
</dbReference>
<dbReference type="InterPro" id="IPR001516">
    <property type="entry name" value="Proton_antipo_N"/>
</dbReference>
<dbReference type="GO" id="GO:0015297">
    <property type="term" value="F:antiporter activity"/>
    <property type="evidence" value="ECO:0007669"/>
    <property type="project" value="UniProtKB-KW"/>
</dbReference>
<evidence type="ECO:0000256" key="7">
    <source>
        <dbReference type="ARBA" id="ARBA00023065"/>
    </source>
</evidence>
<feature type="domain" description="NADH:quinone oxidoreductase/Mrp antiporter transmembrane" evidence="11">
    <location>
        <begin position="122"/>
        <end position="402"/>
    </location>
</feature>
<sequence length="777" mass="81979">MLFLIAVHLALAAVVPLLVRRLGPRGLLGVALVPAITFGWALTQVPGLERGAIHQETLTWSAGLDLRFDFRLDALALLMLLLVSGVGAAVLAYSAYYLGGDAGRVGALLLVFAGAMAGLVTADHLVTLYVFWELTTVCSFLLIGEQGIKEQSRRAAIQAALVTMLGGLLMLLGFVLLGEAAGTYRLSEILAAPPHGGTVPAAAALILLGAFTKSAQLPFHPWLPAAMVAPTPVSAYLHAAAMVKAGVYLIARLTPGLADVPFWRPVALTVGLLTLIVAAWRALRETDLKKLLAYGTVSELGLLTALFGAATHTAALAGAVMLLAHGLFKATLFLVTGIVDHQAGSRDLRELSGVGQRLPALSAVAVLAAASMAGLPPFLGYLGKEATYEAFWHGDTPDHLVLVALAVGFVLTVAYSARFLWGAFAHKPGVAATKVTLPATGFVLPAGVLGVAGLLFGLWPHASNVLATPYADHYPSPVERYHLALWQGLTPTLVLSALVIVLGLVVYAGLDRITAVRQRLPALPDAERAFERTVRGVNQIAVGATRYTQAGSLPLYLTTILLVVLVGPGTMLLFGTTLASPAPPDLVAVQLPLAVLVLGAALGVLRARNRLSAVLMVGVVGYGVAGLFVVHGAPDLALTQFLVETLTLVVVVLVLRRMPVRFTPLERSWRLRWPRWIAALGVGLFVGTFAVTATAARTVPAVSREYADRSEEAGARNVVNAILVDFRALDTLGEISVLAVTAVGVASLVLVTRLSAIKPRRVRQHAAHNRRTEEDRR</sequence>
<comment type="subcellular location">
    <subcellularLocation>
        <location evidence="1">Cell membrane</location>
        <topology evidence="1">Multi-pass membrane protein</topology>
    </subcellularLocation>
    <subcellularLocation>
        <location evidence="9">Membrane</location>
        <topology evidence="9">Multi-pass membrane protein</topology>
    </subcellularLocation>
</comment>
<feature type="transmembrane region" description="Helical" evidence="10">
    <location>
        <begin position="105"/>
        <end position="122"/>
    </location>
</feature>
<feature type="transmembrane region" description="Helical" evidence="10">
    <location>
        <begin position="586"/>
        <end position="605"/>
    </location>
</feature>
<feature type="transmembrane region" description="Helical" evidence="10">
    <location>
        <begin position="189"/>
        <end position="211"/>
    </location>
</feature>
<reference evidence="15" key="1">
    <citation type="journal article" date="2014" name="Int. J. Syst. Evol. Microbiol.">
        <title>Complete genome sequence of Corynebacterium casei LMG S-19264T (=DSM 44701T), isolated from a smear-ripened cheese.</title>
        <authorList>
            <consortium name="US DOE Joint Genome Institute (JGI-PGF)"/>
            <person name="Walter F."/>
            <person name="Albersmeier A."/>
            <person name="Kalinowski J."/>
            <person name="Ruckert C."/>
        </authorList>
    </citation>
    <scope>NUCLEOTIDE SEQUENCE</scope>
    <source>
        <strain evidence="15">CGMCC 4.5737</strain>
    </source>
</reference>
<accession>A0A8J3CD76</accession>
<feature type="domain" description="MrpA C-terminal/MbhE" evidence="14">
    <location>
        <begin position="679"/>
        <end position="749"/>
    </location>
</feature>
<dbReference type="GO" id="GO:0006811">
    <property type="term" value="P:monoatomic ion transport"/>
    <property type="evidence" value="ECO:0007669"/>
    <property type="project" value="UniProtKB-KW"/>
</dbReference>
<feature type="transmembrane region" description="Helical" evidence="10">
    <location>
        <begin position="483"/>
        <end position="510"/>
    </location>
</feature>
<evidence type="ECO:0000256" key="8">
    <source>
        <dbReference type="ARBA" id="ARBA00023136"/>
    </source>
</evidence>
<dbReference type="RefSeq" id="WP_189056582.1">
    <property type="nucleotide sequence ID" value="NZ_BMMK01000008.1"/>
</dbReference>
<feature type="transmembrane region" description="Helical" evidence="10">
    <location>
        <begin position="612"/>
        <end position="630"/>
    </location>
</feature>
<evidence type="ECO:0000259" key="11">
    <source>
        <dbReference type="Pfam" id="PF00361"/>
    </source>
</evidence>
<evidence type="ECO:0000313" key="16">
    <source>
        <dbReference type="Proteomes" id="UP000637578"/>
    </source>
</evidence>
<evidence type="ECO:0000313" key="15">
    <source>
        <dbReference type="EMBL" id="GGM50735.1"/>
    </source>
</evidence>
<gene>
    <name evidence="15" type="ORF">GCM10012275_21960</name>
</gene>
<feature type="transmembrane region" description="Helical" evidence="10">
    <location>
        <begin position="399"/>
        <end position="421"/>
    </location>
</feature>
<evidence type="ECO:0000259" key="12">
    <source>
        <dbReference type="Pfam" id="PF00662"/>
    </source>
</evidence>
<feature type="transmembrane region" description="Helical" evidence="10">
    <location>
        <begin position="555"/>
        <end position="574"/>
    </location>
</feature>
<evidence type="ECO:0000256" key="9">
    <source>
        <dbReference type="RuleBase" id="RU000320"/>
    </source>
</evidence>
<evidence type="ECO:0000256" key="10">
    <source>
        <dbReference type="SAM" id="Phobius"/>
    </source>
</evidence>
<feature type="transmembrane region" description="Helical" evidence="10">
    <location>
        <begin position="636"/>
        <end position="655"/>
    </location>
</feature>
<feature type="transmembrane region" description="Helical" evidence="10">
    <location>
        <begin position="223"/>
        <end position="250"/>
    </location>
</feature>
<dbReference type="GO" id="GO:0005886">
    <property type="term" value="C:plasma membrane"/>
    <property type="evidence" value="ECO:0007669"/>
    <property type="project" value="UniProtKB-SubCell"/>
</dbReference>
<evidence type="ECO:0000256" key="5">
    <source>
        <dbReference type="ARBA" id="ARBA00022692"/>
    </source>
</evidence>
<evidence type="ECO:0000256" key="2">
    <source>
        <dbReference type="ARBA" id="ARBA00022448"/>
    </source>
</evidence>
<evidence type="ECO:0000259" key="13">
    <source>
        <dbReference type="Pfam" id="PF13244"/>
    </source>
</evidence>
<feature type="transmembrane region" description="Helical" evidence="10">
    <location>
        <begin position="156"/>
        <end position="177"/>
    </location>
</feature>
<keyword evidence="16" id="KW-1185">Reference proteome</keyword>
<feature type="transmembrane region" description="Helical" evidence="10">
    <location>
        <begin position="442"/>
        <end position="463"/>
    </location>
</feature>
<evidence type="ECO:0000256" key="3">
    <source>
        <dbReference type="ARBA" id="ARBA00022449"/>
    </source>
</evidence>
<keyword evidence="5 9" id="KW-0812">Transmembrane</keyword>
<name>A0A8J3CD76_9PSEU</name>
<dbReference type="InterPro" id="IPR046806">
    <property type="entry name" value="MrpA_C/MbhE"/>
</dbReference>
<feature type="transmembrane region" description="Helical" evidence="10">
    <location>
        <begin position="676"/>
        <end position="696"/>
    </location>
</feature>
<keyword evidence="8 10" id="KW-0472">Membrane</keyword>
<dbReference type="Proteomes" id="UP000637578">
    <property type="component" value="Unassembled WGS sequence"/>
</dbReference>
<keyword evidence="2" id="KW-0813">Transport</keyword>
<feature type="domain" description="MrpA C-terminal/MbhD" evidence="13">
    <location>
        <begin position="595"/>
        <end position="659"/>
    </location>
</feature>
<dbReference type="PANTHER" id="PTHR43373">
    <property type="entry name" value="NA(+)/H(+) ANTIPORTER SUBUNIT"/>
    <property type="match status" value="1"/>
</dbReference>
<keyword evidence="3" id="KW-0050">Antiport</keyword>
<evidence type="ECO:0000259" key="14">
    <source>
        <dbReference type="Pfam" id="PF20501"/>
    </source>
</evidence>
<proteinExistence type="predicted"/>
<dbReference type="InterPro" id="IPR042106">
    <property type="entry name" value="Nuo/plastoQ_OxRdtase_6_NuoJ"/>
</dbReference>
<evidence type="ECO:0000256" key="1">
    <source>
        <dbReference type="ARBA" id="ARBA00004651"/>
    </source>
</evidence>
<dbReference type="Gene3D" id="1.20.120.1200">
    <property type="entry name" value="NADH-ubiquinone/plastoquinone oxidoreductase chain 6, subunit NuoJ"/>
    <property type="match status" value="1"/>
</dbReference>
<comment type="caution">
    <text evidence="15">The sequence shown here is derived from an EMBL/GenBank/DDBJ whole genome shotgun (WGS) entry which is preliminary data.</text>
</comment>
<dbReference type="AlphaFoldDB" id="A0A8J3CD76"/>
<feature type="transmembrane region" description="Helical" evidence="10">
    <location>
        <begin position="360"/>
        <end position="379"/>
    </location>
</feature>
<keyword evidence="4" id="KW-1003">Cell membrane</keyword>
<keyword evidence="6 10" id="KW-1133">Transmembrane helix</keyword>
<feature type="transmembrane region" description="Helical" evidence="10">
    <location>
        <begin position="262"/>
        <end position="280"/>
    </location>
</feature>
<dbReference type="PANTHER" id="PTHR43373:SF1">
    <property type="entry name" value="NA(+)_H(+) ANTIPORTER SUBUNIT A"/>
    <property type="match status" value="1"/>
</dbReference>
<dbReference type="Pfam" id="PF00361">
    <property type="entry name" value="Proton_antipo_M"/>
    <property type="match status" value="1"/>
</dbReference>
<dbReference type="InterPro" id="IPR001750">
    <property type="entry name" value="ND/Mrp_TM"/>
</dbReference>
<dbReference type="InterPro" id="IPR050616">
    <property type="entry name" value="CPA3_Na-H_Antiporter_A"/>
</dbReference>
<dbReference type="EMBL" id="BMMK01000008">
    <property type="protein sequence ID" value="GGM50735.1"/>
    <property type="molecule type" value="Genomic_DNA"/>
</dbReference>
<feature type="transmembrane region" description="Helical" evidence="10">
    <location>
        <begin position="74"/>
        <end position="98"/>
    </location>
</feature>
<organism evidence="15 16">
    <name type="scientific">Longimycelium tulufanense</name>
    <dbReference type="NCBI Taxonomy" id="907463"/>
    <lineage>
        <taxon>Bacteria</taxon>
        <taxon>Bacillati</taxon>
        <taxon>Actinomycetota</taxon>
        <taxon>Actinomycetes</taxon>
        <taxon>Pseudonocardiales</taxon>
        <taxon>Pseudonocardiaceae</taxon>
        <taxon>Longimycelium</taxon>
    </lineage>
</organism>
<feature type="domain" description="NADH-Ubiquinone oxidoreductase (complex I) chain 5 N-terminal" evidence="12">
    <location>
        <begin position="62"/>
        <end position="103"/>
    </location>
</feature>
<dbReference type="Pfam" id="PF00662">
    <property type="entry name" value="Proton_antipo_N"/>
    <property type="match status" value="1"/>
</dbReference>
<evidence type="ECO:0000256" key="6">
    <source>
        <dbReference type="ARBA" id="ARBA00022989"/>
    </source>
</evidence>
<dbReference type="InterPro" id="IPR025383">
    <property type="entry name" value="MrpA_C/MbhD"/>
</dbReference>
<feature type="transmembrane region" description="Helical" evidence="10">
    <location>
        <begin position="735"/>
        <end position="756"/>
    </location>
</feature>